<dbReference type="Proteomes" id="UP001227192">
    <property type="component" value="Unassembled WGS sequence"/>
</dbReference>
<dbReference type="AlphaFoldDB" id="A0AAI9TK01"/>
<evidence type="ECO:0000256" key="5">
    <source>
        <dbReference type="ARBA" id="ARBA00023163"/>
    </source>
</evidence>
<comment type="caution">
    <text evidence="11">The sequence shown here is derived from an EMBL/GenBank/DDBJ whole genome shotgun (WGS) entry which is preliminary data.</text>
</comment>
<evidence type="ECO:0000256" key="2">
    <source>
        <dbReference type="ARBA" id="ARBA00008421"/>
    </source>
</evidence>
<feature type="DNA-binding region" description="TEA" evidence="8">
    <location>
        <begin position="127"/>
        <end position="201"/>
    </location>
</feature>
<gene>
    <name evidence="11" type="ORF">VN97_g4574</name>
</gene>
<dbReference type="GO" id="GO:0000978">
    <property type="term" value="F:RNA polymerase II cis-regulatory region sequence-specific DNA binding"/>
    <property type="evidence" value="ECO:0007669"/>
    <property type="project" value="TreeGrafter"/>
</dbReference>
<evidence type="ECO:0000259" key="10">
    <source>
        <dbReference type="PROSITE" id="PS51088"/>
    </source>
</evidence>
<evidence type="ECO:0000313" key="12">
    <source>
        <dbReference type="Proteomes" id="UP001227192"/>
    </source>
</evidence>
<evidence type="ECO:0000256" key="9">
    <source>
        <dbReference type="SAM" id="MobiDB-lite"/>
    </source>
</evidence>
<sequence>MATDWQPECLVTQNQQSLDPVGAHSDRALQNTTGNVQSYADPLAHADIAREDPLHQLGFKYPHAPHPPQPLSAPGLHHQHVAARLHQRKLRRLNSVGPNSQSRRARSSYLKSQKYLEYRARPRRDTGKDGEPVWSDELEDAFQQALEANPPMGRRKWSERGKSYGRNELIAEYIFKLTGKRRTRKQVSSHLQVLDSFLKGDPDWERLVRETSPERSSSVHGSAPAPKWRSAVEHPSASSHYASHTHPSYHDHMRSMQPYAGDLPPPHYTLGSNLQEAPASTIHGFSFDMWVSAPQQANGVDKALHAYTRLQGDLHHPVAPPMPLEQVNGWRSSFPALAPMVDDINNPLDCDIILLEVNLELMTDFPPARSRLGIQLDLDYGHPSAGDVLGVSQMDNWTCRTHIYEDGQGLQESYHDLPKTQSTKVKPLFESSWWAQLFTHLTQEKRMAEDSGNPQAARVADDQTRNYIRSLTAVQELRATSPSSRRLSNQYQGHHGDESKRMAVLAWKFRQTRPGEVGTTTWRRLIPAPDRTTTNSPRPVSGVDLPPLSLDSILLNKSSHQGVYPAPQPHDLIHHPSQSHSQWPMYQPSHHDNMANLFNSAGQLDFMTSISKAEDGLNDKTAVTSVLDSFSASLAPENIPSTSLHGSSGTPVMLNVHDLPLSHPVMGYPMGHETSHYVPPQQHSVNMHDSNSVLGYYGSNPQPLDDLSHGQSSWGAHSTSIPGDVGTGSYHLPYQTEHHGHGSVSRESQQPHHFDGILPSDDLMDKIVGRMSNGPSMHGAGPDAYDNATVDAA</sequence>
<evidence type="ECO:0000256" key="7">
    <source>
        <dbReference type="ARBA" id="ARBA00023321"/>
    </source>
</evidence>
<evidence type="ECO:0000256" key="6">
    <source>
        <dbReference type="ARBA" id="ARBA00023242"/>
    </source>
</evidence>
<feature type="region of interest" description="Disordered" evidence="9">
    <location>
        <begin position="57"/>
        <end position="132"/>
    </location>
</feature>
<dbReference type="InterPro" id="IPR050937">
    <property type="entry name" value="TEC1_TEAD_TF"/>
</dbReference>
<keyword evidence="5" id="KW-0804">Transcription</keyword>
<accession>A0AAI9TK01</accession>
<evidence type="ECO:0000256" key="8">
    <source>
        <dbReference type="PROSITE-ProRule" id="PRU00505"/>
    </source>
</evidence>
<dbReference type="GO" id="GO:0005634">
    <property type="term" value="C:nucleus"/>
    <property type="evidence" value="ECO:0007669"/>
    <property type="project" value="UniProtKB-SubCell"/>
</dbReference>
<evidence type="ECO:0000313" key="11">
    <source>
        <dbReference type="EMBL" id="KAJ9488710.1"/>
    </source>
</evidence>
<feature type="domain" description="TEA" evidence="10">
    <location>
        <begin position="127"/>
        <end position="201"/>
    </location>
</feature>
<dbReference type="PROSITE" id="PS00554">
    <property type="entry name" value="TEA_1"/>
    <property type="match status" value="1"/>
</dbReference>
<keyword evidence="3" id="KW-0805">Transcription regulation</keyword>
<proteinExistence type="inferred from homology"/>
<dbReference type="InterPro" id="IPR000818">
    <property type="entry name" value="TEA/ATTS_dom"/>
</dbReference>
<comment type="subcellular location">
    <subcellularLocation>
        <location evidence="1">Nucleus</location>
    </subcellularLocation>
</comment>
<feature type="region of interest" description="Disordered" evidence="9">
    <location>
        <begin position="209"/>
        <end position="264"/>
    </location>
</feature>
<dbReference type="GO" id="GO:0000981">
    <property type="term" value="F:DNA-binding transcription factor activity, RNA polymerase II-specific"/>
    <property type="evidence" value="ECO:0007669"/>
    <property type="project" value="TreeGrafter"/>
</dbReference>
<reference evidence="11" key="2">
    <citation type="journal article" date="2016" name="Fungal Biol.">
        <title>Ochratoxin A production by Penicillium thymicola.</title>
        <authorList>
            <person name="Nguyen H.D.T."/>
            <person name="McMullin D.R."/>
            <person name="Ponomareva E."/>
            <person name="Riley R."/>
            <person name="Pomraning K.R."/>
            <person name="Baker S.E."/>
            <person name="Seifert K.A."/>
        </authorList>
    </citation>
    <scope>NUCLEOTIDE SEQUENCE</scope>
    <source>
        <strain evidence="11">DAOM 180753</strain>
    </source>
</reference>
<feature type="region of interest" description="Disordered" evidence="9">
    <location>
        <begin position="477"/>
        <end position="497"/>
    </location>
</feature>
<reference evidence="11" key="1">
    <citation type="submission" date="2015-06" db="EMBL/GenBank/DDBJ databases">
        <authorList>
            <person name="Nguyen H."/>
        </authorList>
    </citation>
    <scope>NUCLEOTIDE SEQUENCE</scope>
    <source>
        <strain evidence="11">DAOM 180753</strain>
    </source>
</reference>
<dbReference type="PANTHER" id="PTHR11834">
    <property type="entry name" value="TRANSCRIPTIONAL ENHANCER FACTOR TEF RELATED"/>
    <property type="match status" value="1"/>
</dbReference>
<dbReference type="Gene3D" id="6.10.20.40">
    <property type="entry name" value="TEA/ATTS domain"/>
    <property type="match status" value="1"/>
</dbReference>
<keyword evidence="4" id="KW-0010">Activator</keyword>
<dbReference type="Pfam" id="PF01285">
    <property type="entry name" value="TEA"/>
    <property type="match status" value="1"/>
</dbReference>
<evidence type="ECO:0000256" key="4">
    <source>
        <dbReference type="ARBA" id="ARBA00023159"/>
    </source>
</evidence>
<feature type="compositionally biased region" description="Basic and acidic residues" evidence="9">
    <location>
        <begin position="114"/>
        <end position="131"/>
    </location>
</feature>
<evidence type="ECO:0000256" key="3">
    <source>
        <dbReference type="ARBA" id="ARBA00023015"/>
    </source>
</evidence>
<dbReference type="InterPro" id="IPR038096">
    <property type="entry name" value="TEA/ATTS_sf"/>
</dbReference>
<comment type="similarity">
    <text evidence="2">Belongs to the TEC1 family.</text>
</comment>
<feature type="compositionally biased region" description="Polar residues" evidence="9">
    <location>
        <begin position="477"/>
        <end position="492"/>
    </location>
</feature>
<keyword evidence="12" id="KW-1185">Reference proteome</keyword>
<dbReference type="EMBL" id="LACB01000108">
    <property type="protein sequence ID" value="KAJ9488710.1"/>
    <property type="molecule type" value="Genomic_DNA"/>
</dbReference>
<dbReference type="GO" id="GO:0048315">
    <property type="term" value="P:conidium formation"/>
    <property type="evidence" value="ECO:0007669"/>
    <property type="project" value="UniProtKB-KW"/>
</dbReference>
<evidence type="ECO:0000256" key="1">
    <source>
        <dbReference type="ARBA" id="ARBA00004123"/>
    </source>
</evidence>
<dbReference type="SMART" id="SM00426">
    <property type="entry name" value="TEA"/>
    <property type="match status" value="1"/>
</dbReference>
<dbReference type="PANTHER" id="PTHR11834:SF0">
    <property type="entry name" value="PROTEIN SCALLOPED"/>
    <property type="match status" value="1"/>
</dbReference>
<feature type="compositionally biased region" description="Polar residues" evidence="9">
    <location>
        <begin position="709"/>
        <end position="721"/>
    </location>
</feature>
<feature type="compositionally biased region" description="Basic residues" evidence="9">
    <location>
        <begin position="77"/>
        <end position="92"/>
    </location>
</feature>
<keyword evidence="6" id="KW-0539">Nucleus</keyword>
<feature type="region of interest" description="Disordered" evidence="9">
    <location>
        <begin position="708"/>
        <end position="793"/>
    </location>
</feature>
<name>A0AAI9TK01_PENTH</name>
<dbReference type="PROSITE" id="PS51088">
    <property type="entry name" value="TEA_2"/>
    <property type="match status" value="1"/>
</dbReference>
<dbReference type="PRINTS" id="PR00065">
    <property type="entry name" value="TEADOMAIN"/>
</dbReference>
<keyword evidence="7" id="KW-0183">Conidiation</keyword>
<protein>
    <recommendedName>
        <fullName evidence="10">TEA domain-containing protein</fullName>
    </recommendedName>
</protein>
<organism evidence="11 12">
    <name type="scientific">Penicillium thymicola</name>
    <dbReference type="NCBI Taxonomy" id="293382"/>
    <lineage>
        <taxon>Eukaryota</taxon>
        <taxon>Fungi</taxon>
        <taxon>Dikarya</taxon>
        <taxon>Ascomycota</taxon>
        <taxon>Pezizomycotina</taxon>
        <taxon>Eurotiomycetes</taxon>
        <taxon>Eurotiomycetidae</taxon>
        <taxon>Eurotiales</taxon>
        <taxon>Aspergillaceae</taxon>
        <taxon>Penicillium</taxon>
    </lineage>
</organism>
<dbReference type="GO" id="GO:0005667">
    <property type="term" value="C:transcription regulator complex"/>
    <property type="evidence" value="ECO:0007669"/>
    <property type="project" value="TreeGrafter"/>
</dbReference>
<keyword evidence="7" id="KW-0749">Sporulation</keyword>
<feature type="compositionally biased region" description="Polar residues" evidence="9">
    <location>
        <begin position="236"/>
        <end position="246"/>
    </location>
</feature>